<evidence type="ECO:0000256" key="2">
    <source>
        <dbReference type="SAM" id="SignalP"/>
    </source>
</evidence>
<dbReference type="OMA" id="NIEKFGH"/>
<feature type="coiled-coil region" evidence="1">
    <location>
        <begin position="286"/>
        <end position="320"/>
    </location>
</feature>
<evidence type="ECO:0008006" key="5">
    <source>
        <dbReference type="Google" id="ProtNLM"/>
    </source>
</evidence>
<keyword evidence="2" id="KW-0732">Signal</keyword>
<dbReference type="FunCoup" id="A5K1H8">
    <property type="interactions" value="43"/>
</dbReference>
<sequence>MRRVQTIFAFFFFIIFCCLIKPSTVSIFCEIISDEDVYTNTLKGQNFSKEFITLFDSKDVRVTIEKLIIEEHVKYYISKVRKSEHNIIKTIEKLLVREFPSTIGLKEDIVKNELLKFLSIIFTKQEDVVKKFFAQLNKNSFDIGANYRHFESKFLDEYENIENLKKTYFSIFNQVTESLNSTKTSEDNKSSVYFIDIKDRVLSNVASLKDTLAKLRGGVVALYNINYGLNELKNEVDVYISNFRSAQQGEEGGVPVGVDPVNGKESEVNVLNLVEDVASKLMFNLRTKISSTRDELQKRLTTLEKELIDLSNEITRLDIQQNVPKLSIVKNNNFLNIESIRSEYEEYVNKTETGGEAADEGSSGVSGISGISGVSSTSGVGGVGGGSDGPVFEKTLQLLEKHSLWVKEQDAFTYCERDDIAEVLKICLNLVEKLRDLVIHENFNLLMKYENLYKELNKFLYHSRSSTLDLSYMKAWYSIENYKGTEILIDGVDRLLRMISILTQMIKLFKEANKNMNPDVFFNLNRLSNGFHNAAKKVTLFKMEIAKLMHPPHSLQVIKNNIEKFGHVYKDNLTKMKVITNSFDIASGNMQTEIDEILKIVSTMIQADSLISEFKKVRSVWKGHVKRTLKELNEKKGLLISAYRGNRNVIFPPEMDLSRPHLSSSGGLRNALSSVLSGALGSALNFGGNRNGNAINKSTLESPYFSNLYKSVIDKFDTMKNEKEMKRLFSVIYRSVDIIIQIIKDNRKQLNQEYKKKRKDIINLVNYRNDSRADMTNVYSKLVELEGDLVRNLQKLFLNKVNLNKQLEHSVEMTKADLFKDKVPPYCNLVEQFISKYFLTMVRWKRLINSNRSLFPPELISKVVE</sequence>
<comment type="caution">
    <text evidence="3">The sequence shown here is derived from an EMBL/GenBank/DDBJ whole genome shotgun (WGS) entry which is preliminary data.</text>
</comment>
<keyword evidence="1" id="KW-0175">Coiled coil</keyword>
<dbReference type="AlphaFoldDB" id="A5K1H8"/>
<dbReference type="EMBL" id="AAKM01000002">
    <property type="protein sequence ID" value="EDL47175.1"/>
    <property type="molecule type" value="Genomic_DNA"/>
</dbReference>
<keyword evidence="4" id="KW-1185">Reference proteome</keyword>
<evidence type="ECO:0000313" key="4">
    <source>
        <dbReference type="Proteomes" id="UP000008333"/>
    </source>
</evidence>
<organism evidence="3 4">
    <name type="scientific">Plasmodium vivax (strain Salvador I)</name>
    <dbReference type="NCBI Taxonomy" id="126793"/>
    <lineage>
        <taxon>Eukaryota</taxon>
        <taxon>Sar</taxon>
        <taxon>Alveolata</taxon>
        <taxon>Apicomplexa</taxon>
        <taxon>Aconoidasida</taxon>
        <taxon>Haemosporida</taxon>
        <taxon>Plasmodiidae</taxon>
        <taxon>Plasmodium</taxon>
        <taxon>Plasmodium (Plasmodium)</taxon>
    </lineage>
</organism>
<dbReference type="GeneID" id="5476210"/>
<dbReference type="RefSeq" id="XP_001616902.1">
    <property type="nucleotide sequence ID" value="XM_001616852.1"/>
</dbReference>
<dbReference type="InParanoid" id="A5K1H8"/>
<dbReference type="VEuPathDB" id="PlasmoDB:PVX_086195"/>
<evidence type="ECO:0000313" key="3">
    <source>
        <dbReference type="EMBL" id="EDL47175.1"/>
    </source>
</evidence>
<proteinExistence type="predicted"/>
<gene>
    <name evidence="3" type="ORF">PVX_086195</name>
</gene>
<feature type="signal peptide" evidence="2">
    <location>
        <begin position="1"/>
        <end position="25"/>
    </location>
</feature>
<name>A5K1H8_PLAVS</name>
<dbReference type="KEGG" id="pvx:PVX_086195"/>
<dbReference type="Proteomes" id="UP000008333">
    <property type="component" value="Unassembled WGS sequence"/>
</dbReference>
<dbReference type="PhylomeDB" id="A5K1H8"/>
<evidence type="ECO:0000256" key="1">
    <source>
        <dbReference type="SAM" id="Coils"/>
    </source>
</evidence>
<reference evidence="3 4" key="1">
    <citation type="journal article" date="2008" name="Nature">
        <title>Comparative genomics of the neglected human malaria parasite Plasmodium vivax.</title>
        <authorList>
            <person name="Carlton J.M."/>
            <person name="Adams J.H."/>
            <person name="Silva J.C."/>
            <person name="Bidwell S.L."/>
            <person name="Lorenzi H."/>
            <person name="Caler E."/>
            <person name="Crabtree J."/>
            <person name="Angiuoli S.V."/>
            <person name="Merino E.F."/>
            <person name="Amedeo P."/>
            <person name="Cheng Q."/>
            <person name="Coulson R.M."/>
            <person name="Crabb B.S."/>
            <person name="Del Portillo H.A."/>
            <person name="Essien K."/>
            <person name="Feldblyum T.V."/>
            <person name="Fernandez-Becerra C."/>
            <person name="Gilson P.R."/>
            <person name="Gueye A.H."/>
            <person name="Guo X."/>
            <person name="Kang'a S."/>
            <person name="Kooij T.W."/>
            <person name="Korsinczky M."/>
            <person name="Meyer E.V."/>
            <person name="Nene V."/>
            <person name="Paulsen I."/>
            <person name="White O."/>
            <person name="Ralph S.A."/>
            <person name="Ren Q."/>
            <person name="Sargeant T.J."/>
            <person name="Salzberg S.L."/>
            <person name="Stoeckert C.J."/>
            <person name="Sullivan S.A."/>
            <person name="Yamamoto M.M."/>
            <person name="Hoffman S.L."/>
            <person name="Wortman J.R."/>
            <person name="Gardner M.J."/>
            <person name="Galinski M.R."/>
            <person name="Barnwell J.W."/>
            <person name="Fraser-Liggett C.M."/>
        </authorList>
    </citation>
    <scope>NUCLEOTIDE SEQUENCE [LARGE SCALE GENOMIC DNA]</scope>
    <source>
        <strain evidence="3 4">Salvador I</strain>
    </source>
</reference>
<protein>
    <recommendedName>
        <fullName evidence="5">Reticulocyte binding protein</fullName>
    </recommendedName>
</protein>
<accession>A5K1H8</accession>
<feature type="chain" id="PRO_5002684113" description="Reticulocyte binding protein" evidence="2">
    <location>
        <begin position="26"/>
        <end position="865"/>
    </location>
</feature>